<dbReference type="InterPro" id="IPR000182">
    <property type="entry name" value="GNAT_dom"/>
</dbReference>
<sequence>MEAWRDYACRDGLIAAIRGTVSSPTLLGFAAFRVGATRPEISLAQMVVSPGVRGGGTARRLIEFISSKHSEMRGIRLKCRRDLPAATLWPRLGFVARGDIPGRGNDGAWLTVWWRDHGHPDLLTWSGVSDSTIAVVLDTNVFIDLHGPGEDGRSKHTRTVLAANDDRIQLLVTPELGNDLNRCADDRVRFNLQKLQSAHPGINAATDLIDETFQELVADAGTAPRSDQDRSDLRHIAYTARTGVHVFLTWDEASIRRWGRSARELHDVAMVTPSELGGLLDELESAPGYTPVALLGTGYTSREAGTADSDTIRMFLDTSHGEKAPEFATRHRQLASGPQTGAHRILFFEPAGAAVAILGYTVDSAVVNVSLMRMHQFPIAQTMAAQLVAMMRVIATEADASVVRVRDRHINPLFADALIADGFHQINETYVGLSVNARSSIQELIPSLTPTISMLGSQEEAAFGTLLDSAQRLTSNTAAEVCSNLERLLRPLRIVDAPLETWLVPIKPHWSAQLFNSPPDLFGQIPELGMSVEHVYYRGGRSGETEPARIIWWVSGPSAGHAIACSELIEVIDGTPSELFRRFRRLGVWTWSEVQAAAATSGQLRALRFINTEMFAHEVPLEPLERQRGRRLRLAFPVKIDPDTFDQIITEARA</sequence>
<dbReference type="STRING" id="479431.Namu_2705"/>
<dbReference type="InterPro" id="IPR016181">
    <property type="entry name" value="Acyl_CoA_acyltransferase"/>
</dbReference>
<name>C8X8J6_NAKMY</name>
<dbReference type="eggNOG" id="COG0454">
    <property type="taxonomic scope" value="Bacteria"/>
</dbReference>
<evidence type="ECO:0000313" key="3">
    <source>
        <dbReference type="Proteomes" id="UP000002218"/>
    </source>
</evidence>
<proteinExistence type="predicted"/>
<protein>
    <submittedName>
        <fullName evidence="2">GCN5-related N-acetyltransferase</fullName>
    </submittedName>
</protein>
<dbReference type="Proteomes" id="UP000002218">
    <property type="component" value="Chromosome"/>
</dbReference>
<reference evidence="2 3" key="2">
    <citation type="journal article" date="2010" name="Stand. Genomic Sci.">
        <title>Complete genome sequence of Nakamurella multipartita type strain (Y-104).</title>
        <authorList>
            <person name="Tice H."/>
            <person name="Mayilraj S."/>
            <person name="Sims D."/>
            <person name="Lapidus A."/>
            <person name="Nolan M."/>
            <person name="Lucas S."/>
            <person name="Glavina Del Rio T."/>
            <person name="Copeland A."/>
            <person name="Cheng J.F."/>
            <person name="Meincke L."/>
            <person name="Bruce D."/>
            <person name="Goodwin L."/>
            <person name="Pitluck S."/>
            <person name="Ivanova N."/>
            <person name="Mavromatis K."/>
            <person name="Ovchinnikova G."/>
            <person name="Pati A."/>
            <person name="Chen A."/>
            <person name="Palaniappan K."/>
            <person name="Land M."/>
            <person name="Hauser L."/>
            <person name="Chang Y.J."/>
            <person name="Jeffries C.D."/>
            <person name="Detter J.C."/>
            <person name="Brettin T."/>
            <person name="Rohde M."/>
            <person name="Goker M."/>
            <person name="Bristow J."/>
            <person name="Eisen J.A."/>
            <person name="Markowitz V."/>
            <person name="Hugenholtz P."/>
            <person name="Kyrpides N.C."/>
            <person name="Klenk H.P."/>
            <person name="Chen F."/>
        </authorList>
    </citation>
    <scope>NUCLEOTIDE SEQUENCE [LARGE SCALE GENOMIC DNA]</scope>
    <source>
        <strain evidence="3">ATCC 700099 / DSM 44233 / CIP 104796 / JCM 9543 / NBRC 105858 / Y-104</strain>
    </source>
</reference>
<evidence type="ECO:0000313" key="2">
    <source>
        <dbReference type="EMBL" id="ACV79051.1"/>
    </source>
</evidence>
<evidence type="ECO:0000259" key="1">
    <source>
        <dbReference type="PROSITE" id="PS51186"/>
    </source>
</evidence>
<dbReference type="EMBL" id="CP001737">
    <property type="protein sequence ID" value="ACV79051.1"/>
    <property type="molecule type" value="Genomic_DNA"/>
</dbReference>
<dbReference type="GO" id="GO:0016747">
    <property type="term" value="F:acyltransferase activity, transferring groups other than amino-acyl groups"/>
    <property type="evidence" value="ECO:0007669"/>
    <property type="project" value="InterPro"/>
</dbReference>
<keyword evidence="3" id="KW-1185">Reference proteome</keyword>
<dbReference type="InParanoid" id="C8X8J6"/>
<dbReference type="KEGG" id="nml:Namu_2705"/>
<accession>C8X8J6</accession>
<dbReference type="HOGENOM" id="CLU_401623_0_0_11"/>
<dbReference type="SUPFAM" id="SSF55729">
    <property type="entry name" value="Acyl-CoA N-acyltransferases (Nat)"/>
    <property type="match status" value="1"/>
</dbReference>
<gene>
    <name evidence="2" type="ordered locus">Namu_2705</name>
</gene>
<reference evidence="3" key="1">
    <citation type="submission" date="2009-09" db="EMBL/GenBank/DDBJ databases">
        <title>The complete genome of Nakamurella multipartita DSM 44233.</title>
        <authorList>
            <consortium name="US DOE Joint Genome Institute (JGI-PGF)"/>
            <person name="Lucas S."/>
            <person name="Copeland A."/>
            <person name="Lapidus A."/>
            <person name="Glavina del Rio T."/>
            <person name="Dalin E."/>
            <person name="Tice H."/>
            <person name="Bruce D."/>
            <person name="Goodwin L."/>
            <person name="Pitluck S."/>
            <person name="Kyrpides N."/>
            <person name="Mavromatis K."/>
            <person name="Ivanova N."/>
            <person name="Ovchinnikova G."/>
            <person name="Sims D."/>
            <person name="Meincke L."/>
            <person name="Brettin T."/>
            <person name="Detter J.C."/>
            <person name="Han C."/>
            <person name="Larimer F."/>
            <person name="Land M."/>
            <person name="Hauser L."/>
            <person name="Markowitz V."/>
            <person name="Cheng J.-F."/>
            <person name="Hugenholtz P."/>
            <person name="Woyke T."/>
            <person name="Wu D."/>
            <person name="Klenk H.-P."/>
            <person name="Eisen J.A."/>
        </authorList>
    </citation>
    <scope>NUCLEOTIDE SEQUENCE [LARGE SCALE GENOMIC DNA]</scope>
    <source>
        <strain evidence="3">ATCC 700099 / DSM 44233 / CIP 104796 / JCM 9543 / NBRC 105858 / Y-104</strain>
    </source>
</reference>
<feature type="domain" description="N-acetyltransferase" evidence="1">
    <location>
        <begin position="1"/>
        <end position="115"/>
    </location>
</feature>
<organism evidence="2 3">
    <name type="scientific">Nakamurella multipartita (strain ATCC 700099 / DSM 44233 / CIP 104796 / JCM 9543 / NBRC 105858 / Y-104)</name>
    <name type="common">Microsphaera multipartita</name>
    <dbReference type="NCBI Taxonomy" id="479431"/>
    <lineage>
        <taxon>Bacteria</taxon>
        <taxon>Bacillati</taxon>
        <taxon>Actinomycetota</taxon>
        <taxon>Actinomycetes</taxon>
        <taxon>Nakamurellales</taxon>
        <taxon>Nakamurellaceae</taxon>
        <taxon>Nakamurella</taxon>
    </lineage>
</organism>
<dbReference type="PROSITE" id="PS51186">
    <property type="entry name" value="GNAT"/>
    <property type="match status" value="1"/>
</dbReference>
<keyword evidence="2" id="KW-0808">Transferase</keyword>
<dbReference type="Gene3D" id="3.40.630.30">
    <property type="match status" value="1"/>
</dbReference>
<dbReference type="AlphaFoldDB" id="C8X8J6"/>